<protein>
    <submittedName>
        <fullName evidence="1">Uncharacterized protein</fullName>
    </submittedName>
</protein>
<dbReference type="Proteomes" id="UP000076852">
    <property type="component" value="Chromosome 1"/>
</dbReference>
<dbReference type="AlphaFoldDB" id="A0A161I6Z8"/>
<evidence type="ECO:0000313" key="2">
    <source>
        <dbReference type="Proteomes" id="UP000076852"/>
    </source>
</evidence>
<dbReference type="EMBL" id="CP014578">
    <property type="protein sequence ID" value="ANB73703.1"/>
    <property type="molecule type" value="Genomic_DNA"/>
</dbReference>
<proteinExistence type="predicted"/>
<evidence type="ECO:0000313" key="1">
    <source>
        <dbReference type="EMBL" id="ANB73703.1"/>
    </source>
</evidence>
<accession>A0A161I6Z8</accession>
<dbReference type="STRING" id="1804984.AYM40_16075"/>
<gene>
    <name evidence="1" type="ORF">AYM40_16075</name>
</gene>
<dbReference type="KEGG" id="buz:AYM40_16075"/>
<name>A0A161I6Z8_9BURK</name>
<reference evidence="1 2" key="1">
    <citation type="journal article" date="2016" name="Gene">
        <title>PacBio SMRT assembly of a complex multi-replicon genome reveals chlorocatechol degradative operon in a region of genome plasticity.</title>
        <authorList>
            <person name="Ricker N."/>
            <person name="Shen S.Y."/>
            <person name="Goordial J."/>
            <person name="Jin S."/>
            <person name="Fulthorpe R.R."/>
        </authorList>
    </citation>
    <scope>NUCLEOTIDE SEQUENCE [LARGE SCALE GENOMIC DNA]</scope>
    <source>
        <strain evidence="1 2">OLGA172</strain>
    </source>
</reference>
<organism evidence="1 2">
    <name type="scientific">Paraburkholderia phytofirmans OLGA172</name>
    <dbReference type="NCBI Taxonomy" id="1417228"/>
    <lineage>
        <taxon>Bacteria</taxon>
        <taxon>Pseudomonadati</taxon>
        <taxon>Pseudomonadota</taxon>
        <taxon>Betaproteobacteria</taxon>
        <taxon>Burkholderiales</taxon>
        <taxon>Burkholderiaceae</taxon>
        <taxon>Paraburkholderia</taxon>
    </lineage>
</organism>
<sequence>MLDKKSGQLRYDSPGALRSAFKIAPNARVILSGTHTDPSLERVWGLPDRKGFFRSLTVLGIDLVTTPNFSLFCDTPRLDDLHSIKRIATTYAEATQAGLAAALHVNGRTERDFERWAEFIADRDEIEWLCFEFGTGAGRQSRIGFHIQQITAVAQFVSRPLRLVIRGGTSELSRLRPHFEQISVIDTSAFLKTQQRQRAAIVDGQLRWTASPTQQDESLDALLAHNVDTVAHHVNELAQ</sequence>
<keyword evidence="2" id="KW-1185">Reference proteome</keyword>